<dbReference type="RefSeq" id="WP_199597129.1">
    <property type="nucleotide sequence ID" value="NZ_JAEHJZ010000004.1"/>
</dbReference>
<reference evidence="7 8" key="1">
    <citation type="submission" date="2020-09" db="EMBL/GenBank/DDBJ databases">
        <title>Draft genome of Gelidibacter salicanalis PAMC21136.</title>
        <authorList>
            <person name="Park H."/>
        </authorList>
    </citation>
    <scope>NUCLEOTIDE SEQUENCE [LARGE SCALE GENOMIC DNA]</scope>
    <source>
        <strain evidence="7 8">PAMC21136</strain>
    </source>
</reference>
<feature type="transmembrane region" description="Helical" evidence="6">
    <location>
        <begin position="375"/>
        <end position="393"/>
    </location>
</feature>
<feature type="transmembrane region" description="Helical" evidence="6">
    <location>
        <begin position="20"/>
        <end position="39"/>
    </location>
</feature>
<keyword evidence="8" id="KW-1185">Reference proteome</keyword>
<dbReference type="InterPro" id="IPR002528">
    <property type="entry name" value="MATE_fam"/>
</dbReference>
<evidence type="ECO:0000256" key="4">
    <source>
        <dbReference type="ARBA" id="ARBA00022989"/>
    </source>
</evidence>
<dbReference type="PANTHER" id="PTHR30250">
    <property type="entry name" value="PST FAMILY PREDICTED COLANIC ACID TRANSPORTER"/>
    <property type="match status" value="1"/>
</dbReference>
<protein>
    <submittedName>
        <fullName evidence="7">Polysaccharide biosynthesis C-terminal domain-containing protein</fullName>
    </submittedName>
</protein>
<evidence type="ECO:0000256" key="6">
    <source>
        <dbReference type="SAM" id="Phobius"/>
    </source>
</evidence>
<dbReference type="GO" id="GO:0005886">
    <property type="term" value="C:plasma membrane"/>
    <property type="evidence" value="ECO:0007669"/>
    <property type="project" value="UniProtKB-SubCell"/>
</dbReference>
<feature type="transmembrane region" description="Helical" evidence="6">
    <location>
        <begin position="231"/>
        <end position="250"/>
    </location>
</feature>
<evidence type="ECO:0000256" key="5">
    <source>
        <dbReference type="ARBA" id="ARBA00023136"/>
    </source>
</evidence>
<evidence type="ECO:0000256" key="3">
    <source>
        <dbReference type="ARBA" id="ARBA00022692"/>
    </source>
</evidence>
<gene>
    <name evidence="7" type="ORF">JEM65_03250</name>
</gene>
<keyword evidence="3 6" id="KW-0812">Transmembrane</keyword>
<keyword evidence="2" id="KW-1003">Cell membrane</keyword>
<feature type="transmembrane region" description="Helical" evidence="6">
    <location>
        <begin position="399"/>
        <end position="420"/>
    </location>
</feature>
<keyword evidence="4 6" id="KW-1133">Transmembrane helix</keyword>
<comment type="subcellular location">
    <subcellularLocation>
        <location evidence="1">Cell membrane</location>
        <topology evidence="1">Multi-pass membrane protein</topology>
    </subcellularLocation>
</comment>
<feature type="transmembrane region" description="Helical" evidence="6">
    <location>
        <begin position="51"/>
        <end position="74"/>
    </location>
</feature>
<accession>A0A934NHF4</accession>
<feature type="transmembrane region" description="Helical" evidence="6">
    <location>
        <begin position="165"/>
        <end position="184"/>
    </location>
</feature>
<feature type="transmembrane region" description="Helical" evidence="6">
    <location>
        <begin position="343"/>
        <end position="363"/>
    </location>
</feature>
<feature type="transmembrane region" description="Helical" evidence="6">
    <location>
        <begin position="125"/>
        <end position="145"/>
    </location>
</feature>
<feature type="transmembrane region" description="Helical" evidence="6">
    <location>
        <begin position="311"/>
        <end position="331"/>
    </location>
</feature>
<dbReference type="InterPro" id="IPR050833">
    <property type="entry name" value="Poly_Biosynth_Transport"/>
</dbReference>
<dbReference type="PANTHER" id="PTHR30250:SF11">
    <property type="entry name" value="O-ANTIGEN TRANSPORTER-RELATED"/>
    <property type="match status" value="1"/>
</dbReference>
<dbReference type="GO" id="GO:0015297">
    <property type="term" value="F:antiporter activity"/>
    <property type="evidence" value="ECO:0007669"/>
    <property type="project" value="InterPro"/>
</dbReference>
<organism evidence="7 8">
    <name type="scientific">Gelidibacter salicanalis</name>
    <dbReference type="NCBI Taxonomy" id="291193"/>
    <lineage>
        <taxon>Bacteria</taxon>
        <taxon>Pseudomonadati</taxon>
        <taxon>Bacteroidota</taxon>
        <taxon>Flavobacteriia</taxon>
        <taxon>Flavobacteriales</taxon>
        <taxon>Flavobacteriaceae</taxon>
        <taxon>Gelidibacter</taxon>
    </lineage>
</organism>
<dbReference type="AlphaFoldDB" id="A0A934NHF4"/>
<name>A0A934NHF4_9FLAO</name>
<evidence type="ECO:0000256" key="1">
    <source>
        <dbReference type="ARBA" id="ARBA00004651"/>
    </source>
</evidence>
<sequence length="430" mass="48965">MKRLIGLVKAKANVQTFGTIALRGAGVLFLFGISILMTNNFPPTVVGEYEFIRVFLLVFGSLCLLGTDVSILFFSGKLKALHSFEEIKNIYFTIIKIISASSILCFGIFFVFFSKAQVDSFFEEGFYEIIFNSLLVLSFYVISLFNIEILRAIDKPILSELFRNVFKYLPLGVGIFIHIIYIEFLTLYQYYIYGFIILFIASQLTVWYCFRAIQNSRTQSFSTKEIIKISLPMGVSNLVMFLLLSIDVFLLKKYYGSDYVAFYAIGIKLITILSVVMISFNINASQQIAEFFASGTKQQIQVLTRKTAKKIFLINLGISAFIVVFLNEILMTFGEAYLYIKEAIYVLLFAQLFASAFGMVPVYLNMTGRGNIYQLILLVALLLNGALNMILIPKFNVMGAAYTFALTVMFWNIIVTLYVYKKDKINLFLH</sequence>
<dbReference type="EMBL" id="JAEHJZ010000004">
    <property type="protein sequence ID" value="MBJ7879673.1"/>
    <property type="molecule type" value="Genomic_DNA"/>
</dbReference>
<evidence type="ECO:0000313" key="7">
    <source>
        <dbReference type="EMBL" id="MBJ7879673.1"/>
    </source>
</evidence>
<dbReference type="Proteomes" id="UP000662373">
    <property type="component" value="Unassembled WGS sequence"/>
</dbReference>
<feature type="transmembrane region" description="Helical" evidence="6">
    <location>
        <begin position="94"/>
        <end position="113"/>
    </location>
</feature>
<evidence type="ECO:0000313" key="8">
    <source>
        <dbReference type="Proteomes" id="UP000662373"/>
    </source>
</evidence>
<comment type="caution">
    <text evidence="7">The sequence shown here is derived from an EMBL/GenBank/DDBJ whole genome shotgun (WGS) entry which is preliminary data.</text>
</comment>
<proteinExistence type="predicted"/>
<evidence type="ECO:0000256" key="2">
    <source>
        <dbReference type="ARBA" id="ARBA00022475"/>
    </source>
</evidence>
<dbReference type="GO" id="GO:0042910">
    <property type="term" value="F:xenobiotic transmembrane transporter activity"/>
    <property type="evidence" value="ECO:0007669"/>
    <property type="project" value="InterPro"/>
</dbReference>
<dbReference type="Pfam" id="PF01554">
    <property type="entry name" value="MatE"/>
    <property type="match status" value="1"/>
</dbReference>
<feature type="transmembrane region" description="Helical" evidence="6">
    <location>
        <begin position="262"/>
        <end position="282"/>
    </location>
</feature>
<keyword evidence="5 6" id="KW-0472">Membrane</keyword>
<feature type="transmembrane region" description="Helical" evidence="6">
    <location>
        <begin position="190"/>
        <end position="210"/>
    </location>
</feature>